<organism evidence="2 3">
    <name type="scientific">Dendrobium thyrsiflorum</name>
    <name type="common">Pinecone-like raceme dendrobium</name>
    <name type="synonym">Orchid</name>
    <dbReference type="NCBI Taxonomy" id="117978"/>
    <lineage>
        <taxon>Eukaryota</taxon>
        <taxon>Viridiplantae</taxon>
        <taxon>Streptophyta</taxon>
        <taxon>Embryophyta</taxon>
        <taxon>Tracheophyta</taxon>
        <taxon>Spermatophyta</taxon>
        <taxon>Magnoliopsida</taxon>
        <taxon>Liliopsida</taxon>
        <taxon>Asparagales</taxon>
        <taxon>Orchidaceae</taxon>
        <taxon>Epidendroideae</taxon>
        <taxon>Malaxideae</taxon>
        <taxon>Dendrobiinae</taxon>
        <taxon>Dendrobium</taxon>
    </lineage>
</organism>
<feature type="region of interest" description="Disordered" evidence="1">
    <location>
        <begin position="452"/>
        <end position="473"/>
    </location>
</feature>
<dbReference type="EMBL" id="JANQDX010000007">
    <property type="protein sequence ID" value="KAL0921799.1"/>
    <property type="molecule type" value="Genomic_DNA"/>
</dbReference>
<accession>A0ABD0V9A5</accession>
<dbReference type="AlphaFoldDB" id="A0ABD0V9A5"/>
<evidence type="ECO:0000256" key="1">
    <source>
        <dbReference type="SAM" id="MobiDB-lite"/>
    </source>
</evidence>
<reference evidence="2 3" key="1">
    <citation type="journal article" date="2024" name="Plant Biotechnol. J.">
        <title>Dendrobium thyrsiflorum genome and its molecular insights into genes involved in important horticultural traits.</title>
        <authorList>
            <person name="Chen B."/>
            <person name="Wang J.Y."/>
            <person name="Zheng P.J."/>
            <person name="Li K.L."/>
            <person name="Liang Y.M."/>
            <person name="Chen X.F."/>
            <person name="Zhang C."/>
            <person name="Zhao X."/>
            <person name="He X."/>
            <person name="Zhang G.Q."/>
            <person name="Liu Z.J."/>
            <person name="Xu Q."/>
        </authorList>
    </citation>
    <scope>NUCLEOTIDE SEQUENCE [LARGE SCALE GENOMIC DNA]</scope>
    <source>
        <strain evidence="2">GZMU011</strain>
    </source>
</reference>
<proteinExistence type="predicted"/>
<keyword evidence="3" id="KW-1185">Reference proteome</keyword>
<dbReference type="Proteomes" id="UP001552299">
    <property type="component" value="Unassembled WGS sequence"/>
</dbReference>
<evidence type="ECO:0000313" key="2">
    <source>
        <dbReference type="EMBL" id="KAL0921799.1"/>
    </source>
</evidence>
<feature type="compositionally biased region" description="Basic and acidic residues" evidence="1">
    <location>
        <begin position="608"/>
        <end position="626"/>
    </location>
</feature>
<evidence type="ECO:0000313" key="3">
    <source>
        <dbReference type="Proteomes" id="UP001552299"/>
    </source>
</evidence>
<sequence>MQLISLAPAPIRAFAEMETFGPICYMRQNEYYALRNVTVQNILILTILILIPLSPHPPLLSTRDPTLPSPPPPSLPLGRPPFFPQAFGHIFPSPRPPPTPHRRHPLVNKYCMGDPDVDHGFYYDEQGRVNILNSPFFDVSFGNDPTAEDYVERITYQLTLAIEEQIPTGRWCLVSRRPTSPASTSSPATLAQGVLLLLVASLVVLSIRRGWFEEVCKVNLLRSTNMVHLHNTALRGKRALRSKMMMYDHYEIVPDKYNMGTPFLLSDLPKMSMLDISARGLKNKEQQFSLGKRHFSAVVESSNLLLEKLHYYFLLPFRASQNNDSFRAPFCQIAVSRGPLGDSGVPRIFLLASQNSEDGNNNEVYVNRILTVKKKKKKIAKSKICLDGKKVEEKKLTLTEQKDEKVASQCNAEAHLLQDQPPIHQTDLQIQRKPMQKTEENPLILLHSRSGTLDDKSAKPNNSPNQSNAPNRNFEFIRNSRYIKSKLPFLIKPNKINLSQVWNLQFSQQLRSLANISIIKNKIERFGVYSAASRDRMMNHRLSRKRKQWLRNIQRQRPEPRPCIETKYSNHKNRQIQNSSQIRVIDVNTFCRASNHNHSHNSLFRTPHCSDPKRSTLARENKMLTA</sequence>
<protein>
    <submittedName>
        <fullName evidence="2">Uncharacterized protein</fullName>
    </submittedName>
</protein>
<name>A0ABD0V9A5_DENTH</name>
<comment type="caution">
    <text evidence="2">The sequence shown here is derived from an EMBL/GenBank/DDBJ whole genome shotgun (WGS) entry which is preliminary data.</text>
</comment>
<gene>
    <name evidence="2" type="ORF">M5K25_008908</name>
</gene>
<feature type="region of interest" description="Disordered" evidence="1">
    <location>
        <begin position="597"/>
        <end position="626"/>
    </location>
</feature>
<feature type="compositionally biased region" description="Low complexity" evidence="1">
    <location>
        <begin position="459"/>
        <end position="473"/>
    </location>
</feature>